<evidence type="ECO:0000256" key="5">
    <source>
        <dbReference type="ARBA" id="ARBA00032300"/>
    </source>
</evidence>
<dbReference type="InterPro" id="IPR018052">
    <property type="entry name" value="Ald1_epimerase_CS"/>
</dbReference>
<evidence type="ECO:0000256" key="1">
    <source>
        <dbReference type="ARBA" id="ARBA00006206"/>
    </source>
</evidence>
<dbReference type="GO" id="GO:0016853">
    <property type="term" value="F:isomerase activity"/>
    <property type="evidence" value="ECO:0007669"/>
    <property type="project" value="UniProtKB-KW"/>
</dbReference>
<dbReference type="EMBL" id="JAVIFY010000017">
    <property type="protein sequence ID" value="MDQ9093562.1"/>
    <property type="molecule type" value="Genomic_DNA"/>
</dbReference>
<dbReference type="PANTHER" id="PTHR10091:SF0">
    <property type="entry name" value="GALACTOSE MUTAROTASE"/>
    <property type="match status" value="1"/>
</dbReference>
<evidence type="ECO:0000256" key="3">
    <source>
        <dbReference type="ARBA" id="ARBA00023235"/>
    </source>
</evidence>
<comment type="caution">
    <text evidence="7">The sequence shown here is derived from an EMBL/GenBank/DDBJ whole genome shotgun (WGS) entry which is preliminary data.</text>
</comment>
<dbReference type="Proteomes" id="UP001226574">
    <property type="component" value="Unassembled WGS sequence"/>
</dbReference>
<dbReference type="PROSITE" id="PS00545">
    <property type="entry name" value="ALDOSE_1_EPIMERASE"/>
    <property type="match status" value="1"/>
</dbReference>
<dbReference type="PANTHER" id="PTHR10091">
    <property type="entry name" value="ALDOSE-1-EPIMERASE"/>
    <property type="match status" value="1"/>
</dbReference>
<dbReference type="InterPro" id="IPR011013">
    <property type="entry name" value="Gal_mutarotase_sf_dom"/>
</dbReference>
<evidence type="ECO:0000313" key="7">
    <source>
        <dbReference type="EMBL" id="MDQ9093562.1"/>
    </source>
</evidence>
<dbReference type="InterPro" id="IPR047215">
    <property type="entry name" value="Galactose_mutarotase-like"/>
</dbReference>
<dbReference type="RefSeq" id="WP_309039606.1">
    <property type="nucleotide sequence ID" value="NZ_JAVIFY010000017.1"/>
</dbReference>
<sequence length="327" mass="36653">MAVQTITLTQANGLRVTLSSFGAAIHSIEAPNGEHLALSYQQQQDWLTNPAYLGTTVGRVANRIANSQFLDEFSTVKLTKNEGQHHLHGGNKGLSHVNWQIVDVDHINNRAVFSYISIDGEEGYRGNVEFTVTYQLIDNKLTIDMQGIASQLTPISITNHIYWNLGSKQQLDITDHHIQLPARLRLLKDSENIPTGEFANVYSTVYDFAHSKQLDKQLPDTGFDDYYLLDPAGEGKLKHHGTIAHIKSGYQVAVYSTAPGSQFYTGYYLPSNYNHINGKAMGPYAGLCIEPHELPNAVNHHHFLSSMYGPERPYQHQIEFHIQLPTQ</sequence>
<gene>
    <name evidence="7" type="ORF">RC083_18495</name>
</gene>
<evidence type="ECO:0000256" key="4">
    <source>
        <dbReference type="ARBA" id="ARBA00023277"/>
    </source>
</evidence>
<dbReference type="Gene3D" id="2.70.98.10">
    <property type="match status" value="1"/>
</dbReference>
<evidence type="ECO:0000256" key="2">
    <source>
        <dbReference type="ARBA" id="ARBA00014165"/>
    </source>
</evidence>
<keyword evidence="3 7" id="KW-0413">Isomerase</keyword>
<accession>A0ABU1BH12</accession>
<keyword evidence="4" id="KW-0119">Carbohydrate metabolism</keyword>
<evidence type="ECO:0000256" key="6">
    <source>
        <dbReference type="ARBA" id="ARBA00033373"/>
    </source>
</evidence>
<dbReference type="SUPFAM" id="SSF74650">
    <property type="entry name" value="Galactose mutarotase-like"/>
    <property type="match status" value="1"/>
</dbReference>
<protein>
    <recommendedName>
        <fullName evidence="2">Aldose 1-epimerase</fullName>
    </recommendedName>
    <alternativeName>
        <fullName evidence="6">Galactose mutarotase</fullName>
    </alternativeName>
    <alternativeName>
        <fullName evidence="5">Type-1 mutarotase</fullName>
    </alternativeName>
</protein>
<dbReference type="InterPro" id="IPR008183">
    <property type="entry name" value="Aldose_1/G6P_1-epimerase"/>
</dbReference>
<evidence type="ECO:0000313" key="8">
    <source>
        <dbReference type="Proteomes" id="UP001226574"/>
    </source>
</evidence>
<dbReference type="Pfam" id="PF01263">
    <property type="entry name" value="Aldose_epim"/>
    <property type="match status" value="1"/>
</dbReference>
<dbReference type="InterPro" id="IPR014718">
    <property type="entry name" value="GH-type_carb-bd"/>
</dbReference>
<reference evidence="7 8" key="1">
    <citation type="submission" date="2023-08" db="EMBL/GenBank/DDBJ databases">
        <title>Pseudoalteromonas haloplanktis LL1 genome.</title>
        <authorList>
            <person name="Wu S."/>
        </authorList>
    </citation>
    <scope>NUCLEOTIDE SEQUENCE [LARGE SCALE GENOMIC DNA]</scope>
    <source>
        <strain evidence="7 8">LL1</strain>
    </source>
</reference>
<organism evidence="7 8">
    <name type="scientific">Pseudoalteromonas haloplanktis</name>
    <name type="common">Alteromonas haloplanktis</name>
    <dbReference type="NCBI Taxonomy" id="228"/>
    <lineage>
        <taxon>Bacteria</taxon>
        <taxon>Pseudomonadati</taxon>
        <taxon>Pseudomonadota</taxon>
        <taxon>Gammaproteobacteria</taxon>
        <taxon>Alteromonadales</taxon>
        <taxon>Pseudoalteromonadaceae</taxon>
        <taxon>Pseudoalteromonas</taxon>
    </lineage>
</organism>
<name>A0ABU1BH12_PSEHA</name>
<dbReference type="CDD" id="cd09019">
    <property type="entry name" value="galactose_mutarotase_like"/>
    <property type="match status" value="1"/>
</dbReference>
<keyword evidence="8" id="KW-1185">Reference proteome</keyword>
<proteinExistence type="inferred from homology"/>
<comment type="similarity">
    <text evidence="1">Belongs to the aldose epimerase family.</text>
</comment>